<proteinExistence type="predicted"/>
<evidence type="ECO:0000256" key="1">
    <source>
        <dbReference type="ARBA" id="ARBA00000085"/>
    </source>
</evidence>
<keyword evidence="10" id="KW-0812">Transmembrane</keyword>
<dbReference type="SMART" id="SM00387">
    <property type="entry name" value="HATPase_c"/>
    <property type="match status" value="1"/>
</dbReference>
<organism evidence="12 13">
    <name type="scientific">Acetomicrobium hydrogeniformans ATCC BAA-1850</name>
    <dbReference type="NCBI Taxonomy" id="592015"/>
    <lineage>
        <taxon>Bacteria</taxon>
        <taxon>Thermotogati</taxon>
        <taxon>Synergistota</taxon>
        <taxon>Synergistia</taxon>
        <taxon>Synergistales</taxon>
        <taxon>Acetomicrobiaceae</taxon>
        <taxon>Acetomicrobium</taxon>
    </lineage>
</organism>
<keyword evidence="10" id="KW-1133">Transmembrane helix</keyword>
<evidence type="ECO:0000256" key="7">
    <source>
        <dbReference type="ARBA" id="ARBA00022741"/>
    </source>
</evidence>
<dbReference type="PRINTS" id="PR00344">
    <property type="entry name" value="BCTRLSENSOR"/>
</dbReference>
<evidence type="ECO:0000256" key="6">
    <source>
        <dbReference type="ARBA" id="ARBA00022679"/>
    </source>
</evidence>
<evidence type="ECO:0000313" key="12">
    <source>
        <dbReference type="EMBL" id="KRT34325.1"/>
    </source>
</evidence>
<keyword evidence="5" id="KW-0597">Phosphoprotein</keyword>
<evidence type="ECO:0000256" key="10">
    <source>
        <dbReference type="SAM" id="Phobius"/>
    </source>
</evidence>
<dbReference type="CDD" id="cd00082">
    <property type="entry name" value="HisKA"/>
    <property type="match status" value="1"/>
</dbReference>
<feature type="transmembrane region" description="Helical" evidence="10">
    <location>
        <begin position="124"/>
        <end position="144"/>
    </location>
</feature>
<keyword evidence="13" id="KW-1185">Reference proteome</keyword>
<evidence type="ECO:0000256" key="9">
    <source>
        <dbReference type="ARBA" id="ARBA00022840"/>
    </source>
</evidence>
<dbReference type="eggNOG" id="COG2205">
    <property type="taxonomic scope" value="Bacteria"/>
</dbReference>
<dbReference type="PROSITE" id="PS50109">
    <property type="entry name" value="HIS_KIN"/>
    <property type="match status" value="1"/>
</dbReference>
<evidence type="ECO:0000256" key="3">
    <source>
        <dbReference type="ARBA" id="ARBA00012438"/>
    </source>
</evidence>
<dbReference type="InterPro" id="IPR004358">
    <property type="entry name" value="Sig_transdc_His_kin-like_C"/>
</dbReference>
<evidence type="ECO:0000256" key="8">
    <source>
        <dbReference type="ARBA" id="ARBA00022777"/>
    </source>
</evidence>
<gene>
    <name evidence="12" type="ORF">HMPREF1705_04832</name>
</gene>
<evidence type="ECO:0000256" key="4">
    <source>
        <dbReference type="ARBA" id="ARBA00022475"/>
    </source>
</evidence>
<dbReference type="PANTHER" id="PTHR44936">
    <property type="entry name" value="SENSOR PROTEIN CREC"/>
    <property type="match status" value="1"/>
</dbReference>
<evidence type="ECO:0000259" key="11">
    <source>
        <dbReference type="PROSITE" id="PS50109"/>
    </source>
</evidence>
<feature type="transmembrane region" description="Helical" evidence="10">
    <location>
        <begin position="179"/>
        <end position="201"/>
    </location>
</feature>
<keyword evidence="10" id="KW-0472">Membrane</keyword>
<dbReference type="Gene3D" id="1.10.287.130">
    <property type="match status" value="1"/>
</dbReference>
<dbReference type="EC" id="2.7.13.3" evidence="3"/>
<feature type="domain" description="Histidine kinase" evidence="11">
    <location>
        <begin position="237"/>
        <end position="436"/>
    </location>
</feature>
<keyword evidence="8 12" id="KW-0418">Kinase</keyword>
<dbReference type="Pfam" id="PF02518">
    <property type="entry name" value="HATPase_c"/>
    <property type="match status" value="1"/>
</dbReference>
<dbReference type="InterPro" id="IPR036890">
    <property type="entry name" value="HATPase_C_sf"/>
</dbReference>
<comment type="subcellular location">
    <subcellularLocation>
        <location evidence="2">Cell membrane</location>
        <topology evidence="2">Multi-pass membrane protein</topology>
    </subcellularLocation>
</comment>
<dbReference type="Proteomes" id="UP000005273">
    <property type="component" value="Unassembled WGS sequence"/>
</dbReference>
<dbReference type="PANTHER" id="PTHR44936:SF10">
    <property type="entry name" value="SENSOR PROTEIN RSTB"/>
    <property type="match status" value="1"/>
</dbReference>
<evidence type="ECO:0000256" key="5">
    <source>
        <dbReference type="ARBA" id="ARBA00022553"/>
    </source>
</evidence>
<dbReference type="GO" id="GO:0005524">
    <property type="term" value="F:ATP binding"/>
    <property type="evidence" value="ECO:0007669"/>
    <property type="project" value="UniProtKB-KW"/>
</dbReference>
<feature type="transmembrane region" description="Helical" evidence="10">
    <location>
        <begin position="37"/>
        <end position="63"/>
    </location>
</feature>
<keyword evidence="6" id="KW-0808">Transferase</keyword>
<dbReference type="SUPFAM" id="SSF55874">
    <property type="entry name" value="ATPase domain of HSP90 chaperone/DNA topoisomerase II/histidine kinase"/>
    <property type="match status" value="1"/>
</dbReference>
<dbReference type="OrthoDB" id="84942at2"/>
<evidence type="ECO:0000256" key="2">
    <source>
        <dbReference type="ARBA" id="ARBA00004651"/>
    </source>
</evidence>
<reference evidence="13" key="1">
    <citation type="submission" date="2012-09" db="EMBL/GenBank/DDBJ databases">
        <authorList>
            <person name="Weinstock G."/>
            <person name="Sodergren E."/>
            <person name="Clifton S."/>
            <person name="Fulton L."/>
            <person name="Fulton B."/>
            <person name="Courtney L."/>
            <person name="Fronick C."/>
            <person name="Harrison M."/>
            <person name="Strong C."/>
            <person name="Farmer C."/>
            <person name="Delehaunty K."/>
            <person name="Markovic C."/>
            <person name="Hall O."/>
            <person name="Minx P."/>
            <person name="Tomlinson C."/>
            <person name="Mitreva M."/>
            <person name="Nelson J."/>
            <person name="Hou S."/>
            <person name="Wollam A."/>
            <person name="Pepin K.H."/>
            <person name="Johnson M."/>
            <person name="Bhonagiri V."/>
            <person name="Nash W.E."/>
            <person name="Suruliraj S."/>
            <person name="Warren W."/>
            <person name="Chinwalla A."/>
            <person name="Mardis E.R."/>
            <person name="Wilson R.K."/>
        </authorList>
    </citation>
    <scope>NUCLEOTIDE SEQUENCE [LARGE SCALE GENOMIC DNA]</scope>
    <source>
        <strain evidence="13">OS1</strain>
    </source>
</reference>
<accession>A0A0T5X9H4</accession>
<sequence>MGTMFLCIWIITLSVKKPLIAVYNLINLATAGGDSGYLFAAAGVLVLLNTLRALFLYLGWFSVGHGMARLFGRKWLAFAVPVIMIPFCYQILESLQSSAKPHFGMPAVFGILSVVIIQKLTKDVAGWGNTTLALIPLLFSFQWLDVIPRLTTLGFGWGEVSMAIKGVAFLLERDEILNLLGGIAFITVLAGGLITSELLILSTRQIRHMKRIRIQERQLSRLREEHLRTRSSRELQNLVHDLKRPLTSITGLADVIENSVSQENIKRHAKIIQRAAWGMNQMISEILHPDSRRTITLEEILSYTMSQVSSLDFHRHVEVMLSERESKITLEVNLVRLSRALVNILDNAAQAASEKSKEPHILLQVSFDGSYVLFSVIDNGPGFLQHQLRELSSGRNRTGLGLAFVREVALEHKGTLDIGNSDNGGGKVQIRIPIEREVLL</sequence>
<dbReference type="Pfam" id="PF00512">
    <property type="entry name" value="HisKA"/>
    <property type="match status" value="1"/>
</dbReference>
<protein>
    <recommendedName>
        <fullName evidence="3">histidine kinase</fullName>
        <ecNumber evidence="3">2.7.13.3</ecNumber>
    </recommendedName>
</protein>
<dbReference type="AlphaFoldDB" id="A0A0T5X9H4"/>
<feature type="transmembrane region" description="Helical" evidence="10">
    <location>
        <begin position="75"/>
        <end position="92"/>
    </location>
</feature>
<feature type="transmembrane region" description="Helical" evidence="10">
    <location>
        <begin position="98"/>
        <end position="117"/>
    </location>
</feature>
<dbReference type="InterPro" id="IPR003594">
    <property type="entry name" value="HATPase_dom"/>
</dbReference>
<dbReference type="SMART" id="SM00388">
    <property type="entry name" value="HisKA"/>
    <property type="match status" value="1"/>
</dbReference>
<name>A0A0T5X9H4_9BACT</name>
<dbReference type="GO" id="GO:0005886">
    <property type="term" value="C:plasma membrane"/>
    <property type="evidence" value="ECO:0007669"/>
    <property type="project" value="UniProtKB-SubCell"/>
</dbReference>
<keyword evidence="9" id="KW-0067">ATP-binding</keyword>
<dbReference type="InterPro" id="IPR036097">
    <property type="entry name" value="HisK_dim/P_sf"/>
</dbReference>
<dbReference type="SUPFAM" id="SSF47384">
    <property type="entry name" value="Homodimeric domain of signal transducing histidine kinase"/>
    <property type="match status" value="1"/>
</dbReference>
<dbReference type="Gene3D" id="3.30.565.10">
    <property type="entry name" value="Histidine kinase-like ATPase, C-terminal domain"/>
    <property type="match status" value="1"/>
</dbReference>
<keyword evidence="4" id="KW-1003">Cell membrane</keyword>
<comment type="catalytic activity">
    <reaction evidence="1">
        <text>ATP + protein L-histidine = ADP + protein N-phospho-L-histidine.</text>
        <dbReference type="EC" id="2.7.13.3"/>
    </reaction>
</comment>
<dbReference type="InterPro" id="IPR050980">
    <property type="entry name" value="2C_sensor_his_kinase"/>
</dbReference>
<dbReference type="EMBL" id="ACJX03000002">
    <property type="protein sequence ID" value="KRT34325.1"/>
    <property type="molecule type" value="Genomic_DNA"/>
</dbReference>
<comment type="caution">
    <text evidence="12">The sequence shown here is derived from an EMBL/GenBank/DDBJ whole genome shotgun (WGS) entry which is preliminary data.</text>
</comment>
<dbReference type="InterPro" id="IPR005467">
    <property type="entry name" value="His_kinase_dom"/>
</dbReference>
<keyword evidence="7" id="KW-0547">Nucleotide-binding</keyword>
<dbReference type="STRING" id="592015.HMPREF1705_04832"/>
<evidence type="ECO:0000313" key="13">
    <source>
        <dbReference type="Proteomes" id="UP000005273"/>
    </source>
</evidence>
<dbReference type="InterPro" id="IPR003661">
    <property type="entry name" value="HisK_dim/P_dom"/>
</dbReference>
<dbReference type="GO" id="GO:0000155">
    <property type="term" value="F:phosphorelay sensor kinase activity"/>
    <property type="evidence" value="ECO:0007669"/>
    <property type="project" value="InterPro"/>
</dbReference>